<dbReference type="GO" id="GO:0004566">
    <property type="term" value="F:beta-glucuronidase activity"/>
    <property type="evidence" value="ECO:0007669"/>
    <property type="project" value="UniProtKB-EC"/>
</dbReference>
<sequence length="1350" mass="153121">MADVNNIIIQNFNETINEKYEEKSDIYKLIIGIICGIIGSISLGSSLVPIRKYFSKDGQIIQFLISISLVFFGAVIQGIQGFPHIHYSDFIGGFFLSLVLVLLIPIINNIGSCLLFIVWNSVIIISFWFFSFFNLYGEIAFSTDMPFAQYIGIILFILPIIGVFFVKTVPNEFYHNNKDDIPLGVENFTMESSTTFSYDLKQYNDFQNMHSLTSSKRIISIGAAISTGICLSVTFYPYNFDTQSLIHMPNTIFSHALGTFILSFIFFIIYTIYQKGALTIDTRLILPSFFSVNCCIFILLHLTPIKSILFPQKNQIRSYDLLDGLWTFVREPKNSIGYGFINNWYKLKLKSFTNSSVMPVPSAYNDINEDKNLRDHVGWVWYQKEYIVTNDDCNKRFFLRFGSVNYNAVVFLNNEHIMSHTGGHLPFENEVFFICNNVNIITVAVNNTLSHDTIPPGEFQYKLGNSYPKGFFTTTPGFDFFNYAGILRSVYVVKLNKYFIQSLTINTNTNGLLKYKIKIDKGMINKKKYNKSIDIEKEIKFPYIYDIKIIDEDDNIIQNYIGNDYGDIKINQPKLWWPRGYGNATLYKFVIDILSKDKKIIYDKYIETFGFRSIDLTNDSILINGKPFYCIGFGMHEDSDIRGRGFDRVIMTRDLNLFEWMNGNCYRTSHYPYSEERAYEADRRGIVVITETPAVGLKYFDKSNLIKLHQKMIKEMITRDRNHPSIIAWSLANEPWSTTNDSGSYFYQMYKTAKEIDPTRPITTVYGPTGYGNDKSAKYMDFICINRYYGWYNNIGYLEIINSSLVHDIINWKKKYNVPLIITEYGADSISGLESLPSVDFTTNYQNDLIIETHKALDNLRLSKTLTGEMIWNFADFMTAPSITRAYGNHKGVFTRQRQPKLAAFTLRDRYKKLINYFKIETDNAWNELINIQISVTPPSKPKENPFNSIFRHKRQNFNELPSYCHCKPLPKPKCKPGPPGPRGLPGKNGIPGAPGPKGKDNTLTYKPIICSKISKDCIKCPPGLPGLKGPDGEPGPPGIDGEEGPCGMPGLPGDGGRRGPPGDPGPPGLKGKNGNPGSPGLNGKKGKGIQGPKGIQGKIGKNGKPGKKGKTGNNGIPGTPGSPGLPGKNGISGTDGLTGKKGDPGLPGPDAAYCPCPPRSIYKSIRKRARKLIRKVVPKILMTYNHMISMFIIEGNGISIYCDSSNYNECHIDVGYYSNVDKELYDMLNQNEKNAIDSILNNRSYDNRMKRIELNYYINKNVSQETLKKYSKILSNRINKQVQDNLRKSGIYDPCFPFCNGVRNELNNLSDKITQQVHNSLKKSGIFDPCFPFCDNSNPMFKNYKRRNY</sequence>
<dbReference type="EC" id="3.2.1.31" evidence="3"/>
<accession>A0AAF5DBF5</accession>
<feature type="transmembrane region" description="Helical" evidence="8">
    <location>
        <begin position="114"/>
        <end position="135"/>
    </location>
</feature>
<dbReference type="Gene3D" id="1.20.5.320">
    <property type="entry name" value="6-Phosphogluconate Dehydrogenase, domain 3"/>
    <property type="match status" value="1"/>
</dbReference>
<evidence type="ECO:0000259" key="10">
    <source>
        <dbReference type="Pfam" id="PF02836"/>
    </source>
</evidence>
<keyword evidence="6" id="KW-0326">Glycosidase</keyword>
<dbReference type="Pfam" id="PF02836">
    <property type="entry name" value="Glyco_hydro_2_C"/>
    <property type="match status" value="1"/>
</dbReference>
<evidence type="ECO:0000313" key="12">
    <source>
        <dbReference type="Proteomes" id="UP000035681"/>
    </source>
</evidence>
<dbReference type="AlphaFoldDB" id="A0AAF5DBF5"/>
<dbReference type="GO" id="GO:0019391">
    <property type="term" value="P:glucuronoside catabolic process"/>
    <property type="evidence" value="ECO:0007669"/>
    <property type="project" value="TreeGrafter"/>
</dbReference>
<feature type="compositionally biased region" description="Low complexity" evidence="7">
    <location>
        <begin position="1070"/>
        <end position="1083"/>
    </location>
</feature>
<dbReference type="SUPFAM" id="SSF51445">
    <property type="entry name" value="(Trans)glycosidases"/>
    <property type="match status" value="1"/>
</dbReference>
<dbReference type="NCBIfam" id="NF007538">
    <property type="entry name" value="PRK10150.1"/>
    <property type="match status" value="1"/>
</dbReference>
<dbReference type="InterPro" id="IPR006103">
    <property type="entry name" value="Glyco_hydro_2_cat"/>
</dbReference>
<evidence type="ECO:0000256" key="2">
    <source>
        <dbReference type="ARBA" id="ARBA00007401"/>
    </source>
</evidence>
<dbReference type="PRINTS" id="PR00132">
    <property type="entry name" value="GLHYDRLASE2"/>
</dbReference>
<dbReference type="InterPro" id="IPR006104">
    <property type="entry name" value="Glyco_hydro_2_N"/>
</dbReference>
<organism evidence="12 13">
    <name type="scientific">Strongyloides stercoralis</name>
    <name type="common">Threadworm</name>
    <dbReference type="NCBI Taxonomy" id="6248"/>
    <lineage>
        <taxon>Eukaryota</taxon>
        <taxon>Metazoa</taxon>
        <taxon>Ecdysozoa</taxon>
        <taxon>Nematoda</taxon>
        <taxon>Chromadorea</taxon>
        <taxon>Rhabditida</taxon>
        <taxon>Tylenchina</taxon>
        <taxon>Panagrolaimomorpha</taxon>
        <taxon>Strongyloidoidea</taxon>
        <taxon>Strongyloididae</taxon>
        <taxon>Strongyloides</taxon>
    </lineage>
</organism>
<dbReference type="InterPro" id="IPR006101">
    <property type="entry name" value="Glyco_hydro_2"/>
</dbReference>
<keyword evidence="8" id="KW-0472">Membrane</keyword>
<evidence type="ECO:0000256" key="3">
    <source>
        <dbReference type="ARBA" id="ARBA00012761"/>
    </source>
</evidence>
<dbReference type="PANTHER" id="PTHR10066:SF67">
    <property type="entry name" value="BETA-GLUCURONIDASE"/>
    <property type="match status" value="1"/>
</dbReference>
<evidence type="ECO:0000256" key="5">
    <source>
        <dbReference type="ARBA" id="ARBA00022801"/>
    </source>
</evidence>
<dbReference type="SUPFAM" id="SSF49785">
    <property type="entry name" value="Galactose-binding domain-like"/>
    <property type="match status" value="1"/>
</dbReference>
<dbReference type="InterPro" id="IPR017853">
    <property type="entry name" value="GH"/>
</dbReference>
<dbReference type="FunFam" id="2.60.120.260:FF:000027">
    <property type="entry name" value="Beta-glucuronidase"/>
    <property type="match status" value="1"/>
</dbReference>
<feature type="compositionally biased region" description="Low complexity" evidence="7">
    <location>
        <begin position="1091"/>
        <end position="1100"/>
    </location>
</feature>
<feature type="transmembrane region" description="Helical" evidence="8">
    <location>
        <begin position="26"/>
        <end position="48"/>
    </location>
</feature>
<evidence type="ECO:0000313" key="13">
    <source>
        <dbReference type="WBParaSite" id="TCONS_00008998.p1"/>
    </source>
</evidence>
<evidence type="ECO:0000259" key="9">
    <source>
        <dbReference type="Pfam" id="PF00703"/>
    </source>
</evidence>
<comment type="function">
    <text evidence="1">Plays an important role in the degradation of dermatan and keratan sulfates.</text>
</comment>
<name>A0AAF5DBF5_STRER</name>
<dbReference type="GO" id="GO:0005615">
    <property type="term" value="C:extracellular space"/>
    <property type="evidence" value="ECO:0007669"/>
    <property type="project" value="TreeGrafter"/>
</dbReference>
<dbReference type="InterPro" id="IPR012435">
    <property type="entry name" value="TMEM144"/>
</dbReference>
<reference evidence="13" key="1">
    <citation type="submission" date="2024-02" db="UniProtKB">
        <authorList>
            <consortium name="WormBaseParasite"/>
        </authorList>
    </citation>
    <scope>IDENTIFICATION</scope>
</reference>
<dbReference type="GO" id="GO:0030246">
    <property type="term" value="F:carbohydrate binding"/>
    <property type="evidence" value="ECO:0007669"/>
    <property type="project" value="TreeGrafter"/>
</dbReference>
<feature type="domain" description="Glycosyl hydrolases family 2 sugar binding" evidence="11">
    <location>
        <begin position="322"/>
        <end position="494"/>
    </location>
</feature>
<comment type="similarity">
    <text evidence="2">Belongs to the glycosyl hydrolase 2 family.</text>
</comment>
<dbReference type="PANTHER" id="PTHR10066">
    <property type="entry name" value="BETA-GLUCURONIDASE"/>
    <property type="match status" value="1"/>
</dbReference>
<evidence type="ECO:0000256" key="8">
    <source>
        <dbReference type="SAM" id="Phobius"/>
    </source>
</evidence>
<keyword evidence="8" id="KW-1133">Transmembrane helix</keyword>
<feature type="transmembrane region" description="Helical" evidence="8">
    <location>
        <begin position="85"/>
        <end position="107"/>
    </location>
</feature>
<keyword evidence="8" id="KW-0812">Transmembrane</keyword>
<dbReference type="FunFam" id="3.20.20.80:FF:000080">
    <property type="entry name" value="Beta-glucuronidase UidA"/>
    <property type="match status" value="1"/>
</dbReference>
<dbReference type="WBParaSite" id="TCONS_00008998.p1">
    <property type="protein sequence ID" value="TCONS_00008998.p1"/>
    <property type="gene ID" value="XLOC_006855"/>
</dbReference>
<dbReference type="GO" id="GO:0005975">
    <property type="term" value="P:carbohydrate metabolic process"/>
    <property type="evidence" value="ECO:0007669"/>
    <property type="project" value="InterPro"/>
</dbReference>
<feature type="transmembrane region" description="Helical" evidence="8">
    <location>
        <begin position="147"/>
        <end position="166"/>
    </location>
</feature>
<dbReference type="Gene3D" id="3.20.20.80">
    <property type="entry name" value="Glycosidases"/>
    <property type="match status" value="1"/>
</dbReference>
<feature type="transmembrane region" description="Helical" evidence="8">
    <location>
        <begin position="284"/>
        <end position="302"/>
    </location>
</feature>
<dbReference type="SUPFAM" id="SSF49303">
    <property type="entry name" value="beta-Galactosidase/glucuronidase domain"/>
    <property type="match status" value="1"/>
</dbReference>
<evidence type="ECO:0000256" key="4">
    <source>
        <dbReference type="ARBA" id="ARBA00016205"/>
    </source>
</evidence>
<proteinExistence type="inferred from homology"/>
<feature type="domain" description="Glycoside hydrolase family 2 immunoglobulin-like beta-sandwich" evidence="9">
    <location>
        <begin position="522"/>
        <end position="612"/>
    </location>
</feature>
<feature type="transmembrane region" description="Helical" evidence="8">
    <location>
        <begin position="252"/>
        <end position="272"/>
    </location>
</feature>
<keyword evidence="12" id="KW-1185">Reference proteome</keyword>
<keyword evidence="5" id="KW-0378">Hydrolase</keyword>
<protein>
    <recommendedName>
        <fullName evidence="4">Beta-glucuronidase</fullName>
        <ecNumber evidence="3">3.2.1.31</ecNumber>
    </recommendedName>
</protein>
<dbReference type="InterPro" id="IPR006102">
    <property type="entry name" value="Ig-like_GH2"/>
</dbReference>
<dbReference type="Proteomes" id="UP000035681">
    <property type="component" value="Unplaced"/>
</dbReference>
<feature type="region of interest" description="Disordered" evidence="7">
    <location>
        <begin position="976"/>
        <end position="1003"/>
    </location>
</feature>
<dbReference type="Gene3D" id="2.60.40.10">
    <property type="entry name" value="Immunoglobulins"/>
    <property type="match status" value="1"/>
</dbReference>
<dbReference type="Pfam" id="PF00703">
    <property type="entry name" value="Glyco_hydro_2"/>
    <property type="match status" value="1"/>
</dbReference>
<evidence type="ECO:0000256" key="7">
    <source>
        <dbReference type="SAM" id="MobiDB-lite"/>
    </source>
</evidence>
<evidence type="ECO:0000259" key="11">
    <source>
        <dbReference type="Pfam" id="PF02837"/>
    </source>
</evidence>
<evidence type="ECO:0000256" key="6">
    <source>
        <dbReference type="ARBA" id="ARBA00023295"/>
    </source>
</evidence>
<dbReference type="Gene3D" id="2.60.120.260">
    <property type="entry name" value="Galactose-binding domain-like"/>
    <property type="match status" value="1"/>
</dbReference>
<dbReference type="Pfam" id="PF07857">
    <property type="entry name" value="TMEM144"/>
    <property type="match status" value="1"/>
</dbReference>
<dbReference type="InterPro" id="IPR036156">
    <property type="entry name" value="Beta-gal/glucu_dom_sf"/>
</dbReference>
<feature type="domain" description="Glycoside hydrolase family 2 catalytic" evidence="10">
    <location>
        <begin position="615"/>
        <end position="914"/>
    </location>
</feature>
<dbReference type="InterPro" id="IPR013783">
    <property type="entry name" value="Ig-like_fold"/>
</dbReference>
<dbReference type="Pfam" id="PF02837">
    <property type="entry name" value="Glyco_hydro_2_N"/>
    <property type="match status" value="1"/>
</dbReference>
<feature type="transmembrane region" description="Helical" evidence="8">
    <location>
        <begin position="218"/>
        <end position="240"/>
    </location>
</feature>
<dbReference type="InterPro" id="IPR008979">
    <property type="entry name" value="Galactose-bd-like_sf"/>
</dbReference>
<evidence type="ECO:0000256" key="1">
    <source>
        <dbReference type="ARBA" id="ARBA00003025"/>
    </source>
</evidence>
<feature type="region of interest" description="Disordered" evidence="7">
    <location>
        <begin position="1027"/>
        <end position="1151"/>
    </location>
</feature>
<feature type="transmembrane region" description="Helical" evidence="8">
    <location>
        <begin position="60"/>
        <end position="79"/>
    </location>
</feature>